<dbReference type="GO" id="GO:0050664">
    <property type="term" value="F:oxidoreductase activity, acting on NAD(P)H, oxygen as acceptor"/>
    <property type="evidence" value="ECO:0007669"/>
    <property type="project" value="TreeGrafter"/>
</dbReference>
<evidence type="ECO:0000256" key="2">
    <source>
        <dbReference type="ARBA" id="ARBA00022857"/>
    </source>
</evidence>
<dbReference type="FunFam" id="3.40.50.720:FF:000281">
    <property type="entry name" value="Uncharacterized oxidoreductase YIR035C"/>
    <property type="match status" value="1"/>
</dbReference>
<dbReference type="Proteomes" id="UP000789739">
    <property type="component" value="Unassembled WGS sequence"/>
</dbReference>
<evidence type="ECO:0000256" key="1">
    <source>
        <dbReference type="ARBA" id="ARBA00006484"/>
    </source>
</evidence>
<keyword evidence="6" id="KW-1185">Reference proteome</keyword>
<dbReference type="PANTHER" id="PTHR43008">
    <property type="entry name" value="BENZIL REDUCTASE"/>
    <property type="match status" value="1"/>
</dbReference>
<gene>
    <name evidence="5" type="ORF">PBRASI_LOCUS6828</name>
</gene>
<dbReference type="OrthoDB" id="153074at2759"/>
<dbReference type="Pfam" id="PF00106">
    <property type="entry name" value="adh_short"/>
    <property type="match status" value="1"/>
</dbReference>
<dbReference type="PANTHER" id="PTHR43008:SF8">
    <property type="entry name" value="BENZIL REDUCTASE ((S)-BENZOIN FORMING) IRC24"/>
    <property type="match status" value="1"/>
</dbReference>
<evidence type="ECO:0000313" key="6">
    <source>
        <dbReference type="Proteomes" id="UP000789739"/>
    </source>
</evidence>
<dbReference type="InterPro" id="IPR020904">
    <property type="entry name" value="Sc_DH/Rdtase_CS"/>
</dbReference>
<proteinExistence type="inferred from homology"/>
<reference evidence="5" key="1">
    <citation type="submission" date="2021-06" db="EMBL/GenBank/DDBJ databases">
        <authorList>
            <person name="Kallberg Y."/>
            <person name="Tangrot J."/>
            <person name="Rosling A."/>
        </authorList>
    </citation>
    <scope>NUCLEOTIDE SEQUENCE</scope>
    <source>
        <strain evidence="5">BR232B</strain>
    </source>
</reference>
<comment type="caution">
    <text evidence="5">The sequence shown here is derived from an EMBL/GenBank/DDBJ whole genome shotgun (WGS) entry which is preliminary data.</text>
</comment>
<dbReference type="PRINTS" id="PR00081">
    <property type="entry name" value="GDHRDH"/>
</dbReference>
<keyword evidence="3" id="KW-0560">Oxidoreductase</keyword>
<sequence>MSHPAIVVTGASRGIGRAVAEACLKTFNANVLAIARTENALNSLKTYAEKELNAQGRVETVVGDVTEERVIDEAVEKCLKHWGRIDGLVINAGILEPMETLANIDLDEWRRNIEVNLLSAVTLLKKTIPHLRSANGRVIAISSGASVKAIHSWSAYCVSKSAINMLIRCLALEEPDIVAVAIRPGVVDTAMQTVVRTKGSNVMAEQDHSRFVGLHASNQLLSPEDPAHVIAGLVVGGAKKEHSGGYYNWNVEEFAELMRKNEHSRYATRVIT</sequence>
<comment type="similarity">
    <text evidence="1 4">Belongs to the short-chain dehydrogenases/reductases (SDR) family.</text>
</comment>
<dbReference type="PROSITE" id="PS00061">
    <property type="entry name" value="ADH_SHORT"/>
    <property type="match status" value="1"/>
</dbReference>
<dbReference type="AlphaFoldDB" id="A0A9N9G6Z2"/>
<dbReference type="InterPro" id="IPR002347">
    <property type="entry name" value="SDR_fam"/>
</dbReference>
<protein>
    <submittedName>
        <fullName evidence="5">7448_t:CDS:1</fullName>
    </submittedName>
</protein>
<evidence type="ECO:0000256" key="4">
    <source>
        <dbReference type="RuleBase" id="RU000363"/>
    </source>
</evidence>
<name>A0A9N9G6Z2_9GLOM</name>
<dbReference type="InterPro" id="IPR036291">
    <property type="entry name" value="NAD(P)-bd_dom_sf"/>
</dbReference>
<dbReference type="CDD" id="cd05367">
    <property type="entry name" value="SPR-like_SDR_c"/>
    <property type="match status" value="1"/>
</dbReference>
<dbReference type="Gene3D" id="3.40.50.720">
    <property type="entry name" value="NAD(P)-binding Rossmann-like Domain"/>
    <property type="match status" value="1"/>
</dbReference>
<dbReference type="EMBL" id="CAJVPI010000961">
    <property type="protein sequence ID" value="CAG8585127.1"/>
    <property type="molecule type" value="Genomic_DNA"/>
</dbReference>
<organism evidence="5 6">
    <name type="scientific">Paraglomus brasilianum</name>
    <dbReference type="NCBI Taxonomy" id="144538"/>
    <lineage>
        <taxon>Eukaryota</taxon>
        <taxon>Fungi</taxon>
        <taxon>Fungi incertae sedis</taxon>
        <taxon>Mucoromycota</taxon>
        <taxon>Glomeromycotina</taxon>
        <taxon>Glomeromycetes</taxon>
        <taxon>Paraglomerales</taxon>
        <taxon>Paraglomeraceae</taxon>
        <taxon>Paraglomus</taxon>
    </lineage>
</organism>
<dbReference type="PRINTS" id="PR00080">
    <property type="entry name" value="SDRFAMILY"/>
</dbReference>
<keyword evidence="2" id="KW-0521">NADP</keyword>
<evidence type="ECO:0000256" key="3">
    <source>
        <dbReference type="ARBA" id="ARBA00023002"/>
    </source>
</evidence>
<accession>A0A9N9G6Z2</accession>
<dbReference type="SUPFAM" id="SSF51735">
    <property type="entry name" value="NAD(P)-binding Rossmann-fold domains"/>
    <property type="match status" value="1"/>
</dbReference>
<evidence type="ECO:0000313" key="5">
    <source>
        <dbReference type="EMBL" id="CAG8585127.1"/>
    </source>
</evidence>